<gene>
    <name evidence="1" type="ORF">BJ508DRAFT_329917</name>
</gene>
<dbReference type="InterPro" id="IPR037045">
    <property type="entry name" value="S8pro/Inhibitor_I9_sf"/>
</dbReference>
<dbReference type="EMBL" id="ML119721">
    <property type="protein sequence ID" value="RPA77765.1"/>
    <property type="molecule type" value="Genomic_DNA"/>
</dbReference>
<evidence type="ECO:0008006" key="3">
    <source>
        <dbReference type="Google" id="ProtNLM"/>
    </source>
</evidence>
<dbReference type="OrthoDB" id="5518345at2759"/>
<dbReference type="Proteomes" id="UP000275078">
    <property type="component" value="Unassembled WGS sequence"/>
</dbReference>
<evidence type="ECO:0000313" key="1">
    <source>
        <dbReference type="EMBL" id="RPA77765.1"/>
    </source>
</evidence>
<proteinExistence type="predicted"/>
<organism evidence="1 2">
    <name type="scientific">Ascobolus immersus RN42</name>
    <dbReference type="NCBI Taxonomy" id="1160509"/>
    <lineage>
        <taxon>Eukaryota</taxon>
        <taxon>Fungi</taxon>
        <taxon>Dikarya</taxon>
        <taxon>Ascomycota</taxon>
        <taxon>Pezizomycotina</taxon>
        <taxon>Pezizomycetes</taxon>
        <taxon>Pezizales</taxon>
        <taxon>Ascobolaceae</taxon>
        <taxon>Ascobolus</taxon>
    </lineage>
</organism>
<accession>A0A3N4HVE5</accession>
<keyword evidence="2" id="KW-1185">Reference proteome</keyword>
<sequence>MFSNNKPHTREYVIKMKPHASDEDIKKMRDEIVSKGGEVCQEYKVYPPDQAVKCAFLPDTCVDDIRNNPKVEEMSVDAVTEGHKK</sequence>
<reference evidence="1 2" key="1">
    <citation type="journal article" date="2018" name="Nat. Ecol. Evol.">
        <title>Pezizomycetes genomes reveal the molecular basis of ectomycorrhizal truffle lifestyle.</title>
        <authorList>
            <person name="Murat C."/>
            <person name="Payen T."/>
            <person name="Noel B."/>
            <person name="Kuo A."/>
            <person name="Morin E."/>
            <person name="Chen J."/>
            <person name="Kohler A."/>
            <person name="Krizsan K."/>
            <person name="Balestrini R."/>
            <person name="Da Silva C."/>
            <person name="Montanini B."/>
            <person name="Hainaut M."/>
            <person name="Levati E."/>
            <person name="Barry K.W."/>
            <person name="Belfiori B."/>
            <person name="Cichocki N."/>
            <person name="Clum A."/>
            <person name="Dockter R.B."/>
            <person name="Fauchery L."/>
            <person name="Guy J."/>
            <person name="Iotti M."/>
            <person name="Le Tacon F."/>
            <person name="Lindquist E.A."/>
            <person name="Lipzen A."/>
            <person name="Malagnac F."/>
            <person name="Mello A."/>
            <person name="Molinier V."/>
            <person name="Miyauchi S."/>
            <person name="Poulain J."/>
            <person name="Riccioni C."/>
            <person name="Rubini A."/>
            <person name="Sitrit Y."/>
            <person name="Splivallo R."/>
            <person name="Traeger S."/>
            <person name="Wang M."/>
            <person name="Zifcakova L."/>
            <person name="Wipf D."/>
            <person name="Zambonelli A."/>
            <person name="Paolocci F."/>
            <person name="Nowrousian M."/>
            <person name="Ottonello S."/>
            <person name="Baldrian P."/>
            <person name="Spatafora J.W."/>
            <person name="Henrissat B."/>
            <person name="Nagy L.G."/>
            <person name="Aury J.M."/>
            <person name="Wincker P."/>
            <person name="Grigoriev I.V."/>
            <person name="Bonfante P."/>
            <person name="Martin F.M."/>
        </authorList>
    </citation>
    <scope>NUCLEOTIDE SEQUENCE [LARGE SCALE GENOMIC DNA]</scope>
    <source>
        <strain evidence="1 2">RN42</strain>
    </source>
</reference>
<evidence type="ECO:0000313" key="2">
    <source>
        <dbReference type="Proteomes" id="UP000275078"/>
    </source>
</evidence>
<dbReference type="AlphaFoldDB" id="A0A3N4HVE5"/>
<dbReference type="SUPFAM" id="SSF54897">
    <property type="entry name" value="Protease propeptides/inhibitors"/>
    <property type="match status" value="1"/>
</dbReference>
<name>A0A3N4HVE5_ASCIM</name>
<dbReference type="Gene3D" id="3.30.70.80">
    <property type="entry name" value="Peptidase S8 propeptide/proteinase inhibitor I9"/>
    <property type="match status" value="1"/>
</dbReference>
<protein>
    <recommendedName>
        <fullName evidence="3">Inhibitor I9 domain-containing protein</fullName>
    </recommendedName>
</protein>